<name>A0A1B1ALP0_9PROT</name>
<evidence type="ECO:0000256" key="5">
    <source>
        <dbReference type="ARBA" id="ARBA00023070"/>
    </source>
</evidence>
<comment type="pathway">
    <text evidence="1">Plant hormone metabolism; auxin biosynthesis.</text>
</comment>
<evidence type="ECO:0000256" key="2">
    <source>
        <dbReference type="ARBA" id="ARBA00005833"/>
    </source>
</evidence>
<dbReference type="PANTHER" id="PTHR10742">
    <property type="entry name" value="FLAVIN MONOAMINE OXIDASE"/>
    <property type="match status" value="1"/>
</dbReference>
<dbReference type="GO" id="GO:0050361">
    <property type="term" value="F:tryptophan 2-monooxygenase activity"/>
    <property type="evidence" value="ECO:0007669"/>
    <property type="project" value="UniProtKB-EC"/>
</dbReference>
<dbReference type="InterPro" id="IPR036188">
    <property type="entry name" value="FAD/NAD-bd_sf"/>
</dbReference>
<gene>
    <name evidence="8" type="ORF">ATE48_17005</name>
</gene>
<evidence type="ECO:0000256" key="1">
    <source>
        <dbReference type="ARBA" id="ARBA00004814"/>
    </source>
</evidence>
<comment type="similarity">
    <text evidence="2">Belongs to the tryptophan 2-monooxygenase family.</text>
</comment>
<dbReference type="KEGG" id="cbot:ATE48_17005"/>
<dbReference type="Gene3D" id="3.50.50.60">
    <property type="entry name" value="FAD/NAD(P)-binding domain"/>
    <property type="match status" value="1"/>
</dbReference>
<dbReference type="OrthoDB" id="3972913at2"/>
<dbReference type="InterPro" id="IPR050281">
    <property type="entry name" value="Flavin_monoamine_oxidase"/>
</dbReference>
<dbReference type="EMBL" id="CP013244">
    <property type="protein sequence ID" value="ANP47486.1"/>
    <property type="molecule type" value="Genomic_DNA"/>
</dbReference>
<dbReference type="PANTHER" id="PTHR10742:SF410">
    <property type="entry name" value="LYSINE-SPECIFIC HISTONE DEMETHYLASE 2"/>
    <property type="match status" value="1"/>
</dbReference>
<dbReference type="Proteomes" id="UP000092498">
    <property type="component" value="Chromosome"/>
</dbReference>
<dbReference type="InterPro" id="IPR002937">
    <property type="entry name" value="Amino_oxidase"/>
</dbReference>
<evidence type="ECO:0000256" key="4">
    <source>
        <dbReference type="ARBA" id="ARBA00017871"/>
    </source>
</evidence>
<dbReference type="AlphaFoldDB" id="A0A1B1ALP0"/>
<sequence length="536" mass="59186">MRDVAIIGGGVSGCYCAYRLSASKHEEVALYEASERIGGRLWSTPVKGAQLPAEIGGMFFRALQKNVSALVEHLALPSEPVQFSRVGQFVRGRWLPESDFSVSDFPFALDPKARGGGPAAVLLYALEQIVPGATDMWPVNRDPPRSANRTFDWLRTQRHNGRPLEVFSLWSVFVDAIGNEAHALLISTLGTSALFRNLNAFDGIWSILHEIGDGQGFRLRDGYQQLPEELARRAMDAGVFLARSHRLLSVARAGDGFELAFATEREERRVEYARRVVLALPQRALQLIAMAPDLFEDAAIFKHVRDRAVAPIRSCKIFLSYERAWWSGANGPTQISARYTDLPMQQCYHFAKAAPEDTALLMGAYADDGLANFWGPLNESGASFASASADEADAQALVASEAMVASLRSQLATVHAVANTPRPEGALYFDWGADPYGAAWHAWTPNMQSWKIRPWMRQPNPNLDLYICGEAYAQRNGWVEGAINSAERILERLGLSRPVWITDPDFQFEIDDGGVEHDDCNHADVQRDVSGHVAAA</sequence>
<evidence type="ECO:0000256" key="3">
    <source>
        <dbReference type="ARBA" id="ARBA00012535"/>
    </source>
</evidence>
<evidence type="ECO:0000313" key="9">
    <source>
        <dbReference type="Proteomes" id="UP000092498"/>
    </source>
</evidence>
<accession>A0A1B1ALP0</accession>
<proteinExistence type="inferred from homology"/>
<dbReference type="EC" id="1.13.12.3" evidence="3"/>
<dbReference type="RefSeq" id="WP_066773666.1">
    <property type="nucleotide sequence ID" value="NZ_CP013244.1"/>
</dbReference>
<dbReference type="SUPFAM" id="SSF54373">
    <property type="entry name" value="FAD-linked reductases, C-terminal domain"/>
    <property type="match status" value="1"/>
</dbReference>
<dbReference type="InParanoid" id="A0A1B1ALP0"/>
<evidence type="ECO:0000259" key="7">
    <source>
        <dbReference type="Pfam" id="PF01593"/>
    </source>
</evidence>
<evidence type="ECO:0000313" key="8">
    <source>
        <dbReference type="EMBL" id="ANP47486.1"/>
    </source>
</evidence>
<dbReference type="Pfam" id="PF01593">
    <property type="entry name" value="Amino_oxidase"/>
    <property type="match status" value="1"/>
</dbReference>
<dbReference type="GO" id="GO:0009851">
    <property type="term" value="P:auxin biosynthetic process"/>
    <property type="evidence" value="ECO:0007669"/>
    <property type="project" value="UniProtKB-KW"/>
</dbReference>
<dbReference type="SUPFAM" id="SSF51905">
    <property type="entry name" value="FAD/NAD(P)-binding domain"/>
    <property type="match status" value="1"/>
</dbReference>
<reference evidence="8 9" key="1">
    <citation type="submission" date="2015-11" db="EMBL/GenBank/DDBJ databases">
        <title>Whole-Genome Sequence of Candidatus Oderbacter manganicum from the National Park Lower Oder Valley, Germany.</title>
        <authorList>
            <person name="Braun B."/>
            <person name="Liere K."/>
            <person name="Szewzyk U."/>
        </authorList>
    </citation>
    <scope>NUCLEOTIDE SEQUENCE [LARGE SCALE GENOMIC DNA]</scope>
    <source>
        <strain evidence="8 9">OTSz_A_272</strain>
    </source>
</reference>
<comment type="catalytic activity">
    <reaction evidence="6">
        <text>L-tryptophan + O2 = indole-3-acetamide + CO2 + H2O</text>
        <dbReference type="Rhea" id="RHEA:16165"/>
        <dbReference type="ChEBI" id="CHEBI:15377"/>
        <dbReference type="ChEBI" id="CHEBI:15379"/>
        <dbReference type="ChEBI" id="CHEBI:16031"/>
        <dbReference type="ChEBI" id="CHEBI:16526"/>
        <dbReference type="ChEBI" id="CHEBI:57912"/>
        <dbReference type="EC" id="1.13.12.3"/>
    </reaction>
</comment>
<keyword evidence="9" id="KW-1185">Reference proteome</keyword>
<evidence type="ECO:0000256" key="6">
    <source>
        <dbReference type="ARBA" id="ARBA00047321"/>
    </source>
</evidence>
<keyword evidence="5" id="KW-0073">Auxin biosynthesis</keyword>
<dbReference type="STRING" id="1759059.ATE48_17005"/>
<protein>
    <recommendedName>
        <fullName evidence="4">Tryptophan 2-monooxygenase</fullName>
        <ecNumber evidence="3">1.13.12.3</ecNumber>
    </recommendedName>
</protein>
<organism evidence="8 9">
    <name type="scientific">Candidatus Viadribacter manganicus</name>
    <dbReference type="NCBI Taxonomy" id="1759059"/>
    <lineage>
        <taxon>Bacteria</taxon>
        <taxon>Pseudomonadati</taxon>
        <taxon>Pseudomonadota</taxon>
        <taxon>Alphaproteobacteria</taxon>
        <taxon>Hyphomonadales</taxon>
        <taxon>Hyphomonadaceae</taxon>
        <taxon>Candidatus Viadribacter</taxon>
    </lineage>
</organism>
<feature type="domain" description="Amine oxidase" evidence="7">
    <location>
        <begin position="12"/>
        <end position="488"/>
    </location>
</feature>